<sequence length="227" mass="26357">MKSCVRKIFEVLIRNRTELWCEHHLILDSHQFGLRRSRSTLDNLTILTSDILKTFAKEEVLCAFLDISAAYDNVLIPVLSEDLIRFKIPRALINSIIQLMSEKVLCLKPHPCYRTTFRRLPQGSNLSLLLYNICIHGWPAAFLKDQVSCLQYVGNIVLYISGSDSEEIVEEMYNGLKKLGEWLDSRGLQLSTSKFGSVWFLRKRYQNYFTRPRFRGNLIPSSPSFKF</sequence>
<evidence type="ECO:0000313" key="2">
    <source>
        <dbReference type="EMBL" id="KAK9722052.1"/>
    </source>
</evidence>
<accession>A0AAW1KPB3</accession>
<reference evidence="2 3" key="1">
    <citation type="journal article" date="2024" name="BMC Genomics">
        <title>De novo assembly and annotation of Popillia japonica's genome with initial clues to its potential as an invasive pest.</title>
        <authorList>
            <person name="Cucini C."/>
            <person name="Boschi S."/>
            <person name="Funari R."/>
            <person name="Cardaioli E."/>
            <person name="Iannotti N."/>
            <person name="Marturano G."/>
            <person name="Paoli F."/>
            <person name="Bruttini M."/>
            <person name="Carapelli A."/>
            <person name="Frati F."/>
            <person name="Nardi F."/>
        </authorList>
    </citation>
    <scope>NUCLEOTIDE SEQUENCE [LARGE SCALE GENOMIC DNA]</scope>
    <source>
        <strain evidence="2">DMR45628</strain>
    </source>
</reference>
<keyword evidence="2" id="KW-0695">RNA-directed DNA polymerase</keyword>
<proteinExistence type="predicted"/>
<dbReference type="InterPro" id="IPR043502">
    <property type="entry name" value="DNA/RNA_pol_sf"/>
</dbReference>
<evidence type="ECO:0000313" key="3">
    <source>
        <dbReference type="Proteomes" id="UP001458880"/>
    </source>
</evidence>
<evidence type="ECO:0000259" key="1">
    <source>
        <dbReference type="PROSITE" id="PS50878"/>
    </source>
</evidence>
<name>A0AAW1KPB3_POPJA</name>
<organism evidence="2 3">
    <name type="scientific">Popillia japonica</name>
    <name type="common">Japanese beetle</name>
    <dbReference type="NCBI Taxonomy" id="7064"/>
    <lineage>
        <taxon>Eukaryota</taxon>
        <taxon>Metazoa</taxon>
        <taxon>Ecdysozoa</taxon>
        <taxon>Arthropoda</taxon>
        <taxon>Hexapoda</taxon>
        <taxon>Insecta</taxon>
        <taxon>Pterygota</taxon>
        <taxon>Neoptera</taxon>
        <taxon>Endopterygota</taxon>
        <taxon>Coleoptera</taxon>
        <taxon>Polyphaga</taxon>
        <taxon>Scarabaeiformia</taxon>
        <taxon>Scarabaeidae</taxon>
        <taxon>Rutelinae</taxon>
        <taxon>Popillia</taxon>
    </lineage>
</organism>
<dbReference type="PROSITE" id="PS50878">
    <property type="entry name" value="RT_POL"/>
    <property type="match status" value="1"/>
</dbReference>
<dbReference type="SUPFAM" id="SSF56672">
    <property type="entry name" value="DNA/RNA polymerases"/>
    <property type="match status" value="1"/>
</dbReference>
<dbReference type="GO" id="GO:0003964">
    <property type="term" value="F:RNA-directed DNA polymerase activity"/>
    <property type="evidence" value="ECO:0007669"/>
    <property type="project" value="UniProtKB-KW"/>
</dbReference>
<dbReference type="PANTHER" id="PTHR19446">
    <property type="entry name" value="REVERSE TRANSCRIPTASES"/>
    <property type="match status" value="1"/>
</dbReference>
<feature type="domain" description="Reverse transcriptase" evidence="1">
    <location>
        <begin position="1"/>
        <end position="219"/>
    </location>
</feature>
<dbReference type="Proteomes" id="UP001458880">
    <property type="component" value="Unassembled WGS sequence"/>
</dbReference>
<dbReference type="Pfam" id="PF00078">
    <property type="entry name" value="RVT_1"/>
    <property type="match status" value="1"/>
</dbReference>
<comment type="caution">
    <text evidence="2">The sequence shown here is derived from an EMBL/GenBank/DDBJ whole genome shotgun (WGS) entry which is preliminary data.</text>
</comment>
<dbReference type="EMBL" id="JASPKY010000192">
    <property type="protein sequence ID" value="KAK9722052.1"/>
    <property type="molecule type" value="Genomic_DNA"/>
</dbReference>
<keyword evidence="2" id="KW-0548">Nucleotidyltransferase</keyword>
<keyword evidence="2" id="KW-0808">Transferase</keyword>
<dbReference type="AlphaFoldDB" id="A0AAW1KPB3"/>
<gene>
    <name evidence="2" type="ORF">QE152_g19876</name>
</gene>
<keyword evidence="3" id="KW-1185">Reference proteome</keyword>
<dbReference type="InterPro" id="IPR000477">
    <property type="entry name" value="RT_dom"/>
</dbReference>
<protein>
    <submittedName>
        <fullName evidence="2">Reverse transcriptase (RNA-dependent DNA polymerase)</fullName>
    </submittedName>
</protein>